<feature type="compositionally biased region" description="Polar residues" evidence="1">
    <location>
        <begin position="122"/>
        <end position="134"/>
    </location>
</feature>
<dbReference type="AlphaFoldDB" id="A0A2A2K5H3"/>
<organism evidence="3 4">
    <name type="scientific">Diploscapter pachys</name>
    <dbReference type="NCBI Taxonomy" id="2018661"/>
    <lineage>
        <taxon>Eukaryota</taxon>
        <taxon>Metazoa</taxon>
        <taxon>Ecdysozoa</taxon>
        <taxon>Nematoda</taxon>
        <taxon>Chromadorea</taxon>
        <taxon>Rhabditida</taxon>
        <taxon>Rhabditina</taxon>
        <taxon>Rhabditomorpha</taxon>
        <taxon>Rhabditoidea</taxon>
        <taxon>Rhabditidae</taxon>
        <taxon>Diploscapter</taxon>
    </lineage>
</organism>
<dbReference type="Proteomes" id="UP000218231">
    <property type="component" value="Unassembled WGS sequence"/>
</dbReference>
<dbReference type="EMBL" id="LIAE01009584">
    <property type="protein sequence ID" value="PAV69159.1"/>
    <property type="molecule type" value="Genomic_DNA"/>
</dbReference>
<evidence type="ECO:0000313" key="3">
    <source>
        <dbReference type="EMBL" id="PAV69155.1"/>
    </source>
</evidence>
<reference evidence="3 4" key="1">
    <citation type="journal article" date="2017" name="Curr. Biol.">
        <title>Genome architecture and evolution of a unichromosomal asexual nematode.</title>
        <authorList>
            <person name="Fradin H."/>
            <person name="Zegar C."/>
            <person name="Gutwein M."/>
            <person name="Lucas J."/>
            <person name="Kovtun M."/>
            <person name="Corcoran D."/>
            <person name="Baugh L.R."/>
            <person name="Kiontke K."/>
            <person name="Gunsalus K."/>
            <person name="Fitch D.H."/>
            <person name="Piano F."/>
        </authorList>
    </citation>
    <scope>NUCLEOTIDE SEQUENCE [LARGE SCALE GENOMIC DNA]</scope>
    <source>
        <strain evidence="3">PF1309</strain>
    </source>
</reference>
<dbReference type="EMBL" id="LIAE01009584">
    <property type="protein sequence ID" value="PAV69155.1"/>
    <property type="molecule type" value="Genomic_DNA"/>
</dbReference>
<feature type="compositionally biased region" description="Low complexity" evidence="1">
    <location>
        <begin position="42"/>
        <end position="58"/>
    </location>
</feature>
<feature type="region of interest" description="Disordered" evidence="1">
    <location>
        <begin position="111"/>
        <end position="136"/>
    </location>
</feature>
<keyword evidence="4" id="KW-1185">Reference proteome</keyword>
<evidence type="ECO:0000256" key="1">
    <source>
        <dbReference type="SAM" id="MobiDB-lite"/>
    </source>
</evidence>
<dbReference type="PROSITE" id="PS00028">
    <property type="entry name" value="ZINC_FINGER_C2H2_1"/>
    <property type="match status" value="1"/>
</dbReference>
<proteinExistence type="predicted"/>
<dbReference type="EMBL" id="LIAE01009584">
    <property type="protein sequence ID" value="PAV69160.1"/>
    <property type="molecule type" value="Genomic_DNA"/>
</dbReference>
<protein>
    <recommendedName>
        <fullName evidence="2">C2H2-type domain-containing protein</fullName>
    </recommendedName>
</protein>
<evidence type="ECO:0000313" key="4">
    <source>
        <dbReference type="Proteomes" id="UP000218231"/>
    </source>
</evidence>
<comment type="caution">
    <text evidence="3">The sequence shown here is derived from an EMBL/GenBank/DDBJ whole genome shotgun (WGS) entry which is preliminary data.</text>
</comment>
<gene>
    <name evidence="3" type="ORF">WR25_20589</name>
</gene>
<name>A0A2A2K5H3_9BILA</name>
<evidence type="ECO:0000259" key="2">
    <source>
        <dbReference type="PROSITE" id="PS00028"/>
    </source>
</evidence>
<feature type="region of interest" description="Disordered" evidence="1">
    <location>
        <begin position="1"/>
        <end position="29"/>
    </location>
</feature>
<sequence>MADGEVIQLDSDPEDTIENHERSSATASVSIVNARPLDLSALGLGTGPTTSSSASASGQNGGSPLSQRQFMRAERAAGNRIKSKTNVSYTQQILPLSDGVPITAVASFTRAASSDSPSSASMTNGSFGSRNTRASARVPANRNSAHFAGDGLPMSADDIKEREQEKRYYEARLSRYTFEAYAKDNMQEDAPTMADASFRCTFGQCKRVIRGNVDFVCHIWAHLTTARGTDKERNDLGIMSTCPQCIARFRTPNMMQVHYTRCHSRQKEAVQTGTCWICEKEVPRPKDMSRDMAIRAHLSLHDPCEAPYHCRRCNYRTTVRLHLFDHFAQKHNNTGMMMCPFCMFTIEVPSYKRKRTAIQAGEFVAHMKEHLRTRSGCGRCAAVFLYNQDKFDHQKKEHVPFPVKWHIQFRTPEQWNRPKAVWKLRSKKSSNRCRDCKKMDKGMCAMCLEEKYLKSAMARRLKLEELDIETERGGIDETQKDNNVYRLVKKEHRYEGQLHSSCSCGYSTMLGAEMTRHRLLCSKDFTVHPRFVDKVKINWNKWQIDSRFLIFKLLS</sequence>
<feature type="domain" description="C2H2-type" evidence="2">
    <location>
        <begin position="242"/>
        <end position="263"/>
    </location>
</feature>
<accession>A0A2A2K5H3</accession>
<feature type="region of interest" description="Disordered" evidence="1">
    <location>
        <begin position="42"/>
        <end position="67"/>
    </location>
</feature>
<dbReference type="STRING" id="2018661.A0A2A2K5H3"/>
<feature type="compositionally biased region" description="Low complexity" evidence="1">
    <location>
        <begin position="111"/>
        <end position="121"/>
    </location>
</feature>
<dbReference type="SMART" id="SM00355">
    <property type="entry name" value="ZnF_C2H2"/>
    <property type="match status" value="5"/>
</dbReference>
<dbReference type="InterPro" id="IPR013087">
    <property type="entry name" value="Znf_C2H2_type"/>
</dbReference>
<dbReference type="OrthoDB" id="5876240at2759"/>